<keyword evidence="2" id="KW-1185">Reference proteome</keyword>
<accession>A0A8T9Q5D0</accession>
<evidence type="ECO:0000313" key="2">
    <source>
        <dbReference type="Proteomes" id="UP000831796"/>
    </source>
</evidence>
<dbReference type="AlphaFoldDB" id="A0A8T9Q5D0"/>
<dbReference type="EMBL" id="CP095046">
    <property type="protein sequence ID" value="UOQ70980.1"/>
    <property type="molecule type" value="Genomic_DNA"/>
</dbReference>
<sequence length="205" mass="23298">MEETAHRFTGAPTWKQSYWAEMLVECPKCAHAALITADVMASDFRYLANSTLACSHCAHTERTAEAVAYRVSIHRNCDTCGKKVAKVIPRSKQKVETLAVACPHCHVTRTYQPRNEAYRLTYQGSGPGVDPIFNLPLWLRAAVKGQLLWAYNRSHLNDIKRYVASQLRERNIAGHNTMVERLPQFIKAAKNREAVLKAIEKIEYR</sequence>
<name>A0A8T9Q5D0_9BACT</name>
<dbReference type="Proteomes" id="UP000831796">
    <property type="component" value="Chromosome"/>
</dbReference>
<gene>
    <name evidence="1" type="ORF">MUN79_20215</name>
</gene>
<evidence type="ECO:0000313" key="1">
    <source>
        <dbReference type="EMBL" id="UOQ70980.1"/>
    </source>
</evidence>
<proteinExistence type="predicted"/>
<dbReference type="RefSeq" id="WP_244674393.1">
    <property type="nucleotide sequence ID" value="NZ_CP095046.1"/>
</dbReference>
<reference evidence="1" key="1">
    <citation type="submission" date="2022-04" db="EMBL/GenBank/DDBJ databases">
        <title>Hymenobacter sp. isolated from the air.</title>
        <authorList>
            <person name="Won M."/>
            <person name="Lee C.-M."/>
            <person name="Woen H.-Y."/>
            <person name="Kwon S.-W."/>
        </authorList>
    </citation>
    <scope>NUCLEOTIDE SEQUENCE</scope>
    <source>
        <strain evidence="1">5116S-3</strain>
    </source>
</reference>
<dbReference type="KEGG" id="hcu:MUN79_20215"/>
<protein>
    <submittedName>
        <fullName evidence="1">Uncharacterized protein</fullName>
    </submittedName>
</protein>
<organism evidence="1 2">
    <name type="scientific">Hymenobacter cellulosilyticus</name>
    <dbReference type="NCBI Taxonomy" id="2932248"/>
    <lineage>
        <taxon>Bacteria</taxon>
        <taxon>Pseudomonadati</taxon>
        <taxon>Bacteroidota</taxon>
        <taxon>Cytophagia</taxon>
        <taxon>Cytophagales</taxon>
        <taxon>Hymenobacteraceae</taxon>
        <taxon>Hymenobacter</taxon>
    </lineage>
</organism>